<comment type="caution">
    <text evidence="2">The sequence shown here is derived from an EMBL/GenBank/DDBJ whole genome shotgun (WGS) entry which is preliminary data.</text>
</comment>
<feature type="compositionally biased region" description="Basic and acidic residues" evidence="1">
    <location>
        <begin position="183"/>
        <end position="203"/>
    </location>
</feature>
<gene>
    <name evidence="2" type="ORF">F2Q69_00049420</name>
</gene>
<feature type="compositionally biased region" description="Basic residues" evidence="1">
    <location>
        <begin position="172"/>
        <end position="182"/>
    </location>
</feature>
<feature type="region of interest" description="Disordered" evidence="1">
    <location>
        <begin position="1"/>
        <end position="32"/>
    </location>
</feature>
<feature type="region of interest" description="Disordered" evidence="1">
    <location>
        <begin position="56"/>
        <end position="101"/>
    </location>
</feature>
<protein>
    <submittedName>
        <fullName evidence="2">Uncharacterized protein</fullName>
    </submittedName>
</protein>
<reference evidence="2" key="1">
    <citation type="submission" date="2019-12" db="EMBL/GenBank/DDBJ databases">
        <title>Genome sequencing and annotation of Brassica cretica.</title>
        <authorList>
            <person name="Studholme D.J."/>
            <person name="Sarris P."/>
        </authorList>
    </citation>
    <scope>NUCLEOTIDE SEQUENCE</scope>
    <source>
        <strain evidence="2">PFS-109/04</strain>
        <tissue evidence="2">Leaf</tissue>
    </source>
</reference>
<accession>A0A8S9PNP0</accession>
<sequence>MEPAQYGDQDDLNNSTEVRPSDRTRQTDRAVYRINPCMSGKELWLEQPDDRTYRTRARLFRPSRHSKDNSRAKLKLGREEPKDKHAFSLGGPSGQSRVRPSPYRIGHSQWLALDCGYIKSHYASLDDPFNPSQFQKCRLPSRQTDRAVYRTNPRTSGKELWLEPRPDDRTYRTRARLFRPSRHSKDNSRARLKLGHEEPKDGHAFSSGGPSGQSRVRPSPYRIGHSQFG</sequence>
<dbReference type="EMBL" id="QGKX02001347">
    <property type="protein sequence ID" value="KAF3524387.1"/>
    <property type="molecule type" value="Genomic_DNA"/>
</dbReference>
<dbReference type="AlphaFoldDB" id="A0A8S9PNP0"/>
<feature type="compositionally biased region" description="Basic and acidic residues" evidence="1">
    <location>
        <begin position="19"/>
        <end position="31"/>
    </location>
</feature>
<evidence type="ECO:0000313" key="2">
    <source>
        <dbReference type="EMBL" id="KAF3524387.1"/>
    </source>
</evidence>
<evidence type="ECO:0000313" key="3">
    <source>
        <dbReference type="Proteomes" id="UP000712600"/>
    </source>
</evidence>
<name>A0A8S9PNP0_BRACR</name>
<evidence type="ECO:0000256" key="1">
    <source>
        <dbReference type="SAM" id="MobiDB-lite"/>
    </source>
</evidence>
<dbReference type="Proteomes" id="UP000712600">
    <property type="component" value="Unassembled WGS sequence"/>
</dbReference>
<feature type="region of interest" description="Disordered" evidence="1">
    <location>
        <begin position="172"/>
        <end position="229"/>
    </location>
</feature>
<proteinExistence type="predicted"/>
<organism evidence="2 3">
    <name type="scientific">Brassica cretica</name>
    <name type="common">Mustard</name>
    <dbReference type="NCBI Taxonomy" id="69181"/>
    <lineage>
        <taxon>Eukaryota</taxon>
        <taxon>Viridiplantae</taxon>
        <taxon>Streptophyta</taxon>
        <taxon>Embryophyta</taxon>
        <taxon>Tracheophyta</taxon>
        <taxon>Spermatophyta</taxon>
        <taxon>Magnoliopsida</taxon>
        <taxon>eudicotyledons</taxon>
        <taxon>Gunneridae</taxon>
        <taxon>Pentapetalae</taxon>
        <taxon>rosids</taxon>
        <taxon>malvids</taxon>
        <taxon>Brassicales</taxon>
        <taxon>Brassicaceae</taxon>
        <taxon>Brassiceae</taxon>
        <taxon>Brassica</taxon>
    </lineage>
</organism>
<feature type="compositionally biased region" description="Basic and acidic residues" evidence="1">
    <location>
        <begin position="65"/>
        <end position="86"/>
    </location>
</feature>